<dbReference type="Proteomes" id="UP000054843">
    <property type="component" value="Unassembled WGS sequence"/>
</dbReference>
<keyword evidence="1" id="KW-0732">Signal</keyword>
<feature type="domain" description="Abnormal cell migration protein 18-like fibronectin type I" evidence="2">
    <location>
        <begin position="111"/>
        <end position="179"/>
    </location>
</feature>
<accession>A0A0V1MBP8</accession>
<feature type="domain" description="Abnormal cell migration protein 18-like fibronectin type I" evidence="2">
    <location>
        <begin position="185"/>
        <end position="251"/>
    </location>
</feature>
<dbReference type="InterPro" id="IPR040282">
    <property type="entry name" value="Mig-18-like"/>
</dbReference>
<evidence type="ECO:0000313" key="4">
    <source>
        <dbReference type="Proteomes" id="UP000054843"/>
    </source>
</evidence>
<feature type="chain" id="PRO_5006882399" description="Abnormal cell migration protein 18-like fibronectin type I domain-containing protein" evidence="1">
    <location>
        <begin position="28"/>
        <end position="371"/>
    </location>
</feature>
<dbReference type="OrthoDB" id="5911931at2759"/>
<dbReference type="AlphaFoldDB" id="A0A0V1MBP8"/>
<feature type="signal peptide" evidence="1">
    <location>
        <begin position="1"/>
        <end position="27"/>
    </location>
</feature>
<sequence>MLHRRELLPAPMLLLMMMMMMMVGKLGSVVSAQKQPTTTTSTAECSNEGEETRVGFVWYRCRAGRRVPVACAVGDGGGRRLAVGQTTSQGNYELRCAIASDGRSVQLTPSACISADGQRMEPGASASSAHFWYACVQRDDSLSLEVRGCVDDAGNRLPVGSSFRRGSFVFRCSRRGDAVTAVGESCVNTVDGSTVPVGGVFVVGDFWYACTSEADGSVRTELKGCVADGRRLNHADKYFRNGFVFQCRLGDSNGRTSVSHAIVGCATVDPTGQNVEHPPGARWLEAGSQPQFKFVMECASQGDQIQKRVVQCAFDSSRGQEFVDAGCARATGSGLLACHRRADGVVEVRLVANGSREQNEQAVRALGLTFC</sequence>
<evidence type="ECO:0000259" key="2">
    <source>
        <dbReference type="Pfam" id="PF23003"/>
    </source>
</evidence>
<dbReference type="PANTHER" id="PTHR35572">
    <property type="entry name" value="PROTEIN CBG04538-RELATED"/>
    <property type="match status" value="1"/>
</dbReference>
<reference evidence="3 4" key="1">
    <citation type="submission" date="2015-01" db="EMBL/GenBank/DDBJ databases">
        <title>Evolution of Trichinella species and genotypes.</title>
        <authorList>
            <person name="Korhonen P.K."/>
            <person name="Edoardo P."/>
            <person name="Giuseppe L.R."/>
            <person name="Gasser R.B."/>
        </authorList>
    </citation>
    <scope>NUCLEOTIDE SEQUENCE [LARGE SCALE GENOMIC DNA]</scope>
    <source>
        <strain evidence="3">ISS1980</strain>
    </source>
</reference>
<dbReference type="Pfam" id="PF23003">
    <property type="entry name" value="Fn1_2"/>
    <property type="match status" value="3"/>
</dbReference>
<dbReference type="InterPro" id="IPR055119">
    <property type="entry name" value="Mig18_Fn1"/>
</dbReference>
<feature type="domain" description="Abnormal cell migration protein 18-like fibronectin type I" evidence="2">
    <location>
        <begin position="47"/>
        <end position="102"/>
    </location>
</feature>
<evidence type="ECO:0000256" key="1">
    <source>
        <dbReference type="SAM" id="SignalP"/>
    </source>
</evidence>
<dbReference type="EMBL" id="JYDO01000149">
    <property type="protein sequence ID" value="KRZ68943.1"/>
    <property type="molecule type" value="Genomic_DNA"/>
</dbReference>
<dbReference type="STRING" id="268474.A0A0V1MBP8"/>
<evidence type="ECO:0000313" key="3">
    <source>
        <dbReference type="EMBL" id="KRZ68943.1"/>
    </source>
</evidence>
<comment type="caution">
    <text evidence="3">The sequence shown here is derived from an EMBL/GenBank/DDBJ whole genome shotgun (WGS) entry which is preliminary data.</text>
</comment>
<proteinExistence type="predicted"/>
<protein>
    <recommendedName>
        <fullName evidence="2">Abnormal cell migration protein 18-like fibronectin type I domain-containing protein</fullName>
    </recommendedName>
</protein>
<organism evidence="3 4">
    <name type="scientific">Trichinella papuae</name>
    <dbReference type="NCBI Taxonomy" id="268474"/>
    <lineage>
        <taxon>Eukaryota</taxon>
        <taxon>Metazoa</taxon>
        <taxon>Ecdysozoa</taxon>
        <taxon>Nematoda</taxon>
        <taxon>Enoplea</taxon>
        <taxon>Dorylaimia</taxon>
        <taxon>Trichinellida</taxon>
        <taxon>Trichinellidae</taxon>
        <taxon>Trichinella</taxon>
    </lineage>
</organism>
<keyword evidence="4" id="KW-1185">Reference proteome</keyword>
<gene>
    <name evidence="3" type="primary">F42A8.1</name>
    <name evidence="3" type="ORF">T10_3376</name>
</gene>
<name>A0A0V1MBP8_9BILA</name>